<dbReference type="Proteomes" id="UP000034076">
    <property type="component" value="Unassembled WGS sequence"/>
</dbReference>
<reference evidence="2 3" key="1">
    <citation type="submission" date="2015-04" db="EMBL/GenBank/DDBJ databases">
        <title>Draft genome sequence of bacteremic isolate Catabacter hongkongensis type strain HKU16T.</title>
        <authorList>
            <person name="Lau S.K."/>
            <person name="Teng J.L."/>
            <person name="Huang Y."/>
            <person name="Curreem S.O."/>
            <person name="Tsui S.K."/>
            <person name="Woo P.C."/>
        </authorList>
    </citation>
    <scope>NUCLEOTIDE SEQUENCE [LARGE SCALE GENOMIC DNA]</scope>
    <source>
        <strain evidence="2 3">HKU16</strain>
    </source>
</reference>
<keyword evidence="1" id="KW-1133">Transmembrane helix</keyword>
<gene>
    <name evidence="2" type="ORF">CHK_2030</name>
</gene>
<keyword evidence="1" id="KW-0812">Transmembrane</keyword>
<name>A0A0M2NE25_9FIRM</name>
<dbReference type="OrthoDB" id="2751280at2"/>
<comment type="caution">
    <text evidence="2">The sequence shown here is derived from an EMBL/GenBank/DDBJ whole genome shotgun (WGS) entry which is preliminary data.</text>
</comment>
<dbReference type="NCBIfam" id="TIGR03987">
    <property type="entry name" value="HsmA family protein"/>
    <property type="match status" value="1"/>
</dbReference>
<protein>
    <submittedName>
        <fullName evidence="2">Putative N-terminal signal sequence</fullName>
    </submittedName>
</protein>
<dbReference type="AlphaFoldDB" id="A0A0M2NE25"/>
<proteinExistence type="predicted"/>
<feature type="transmembrane region" description="Helical" evidence="1">
    <location>
        <begin position="6"/>
        <end position="25"/>
    </location>
</feature>
<dbReference type="RefSeq" id="WP_046443888.1">
    <property type="nucleotide sequence ID" value="NZ_LAYJ01000111.1"/>
</dbReference>
<organism evidence="2 3">
    <name type="scientific">Christensenella hongkongensis</name>
    <dbReference type="NCBI Taxonomy" id="270498"/>
    <lineage>
        <taxon>Bacteria</taxon>
        <taxon>Bacillati</taxon>
        <taxon>Bacillota</taxon>
        <taxon>Clostridia</taxon>
        <taxon>Christensenellales</taxon>
        <taxon>Christensenellaceae</taxon>
        <taxon>Christensenella</taxon>
    </lineage>
</organism>
<feature type="transmembrane region" description="Helical" evidence="1">
    <location>
        <begin position="109"/>
        <end position="129"/>
    </location>
</feature>
<evidence type="ECO:0000256" key="1">
    <source>
        <dbReference type="SAM" id="Phobius"/>
    </source>
</evidence>
<feature type="transmembrane region" description="Helical" evidence="1">
    <location>
        <begin position="37"/>
        <end position="59"/>
    </location>
</feature>
<accession>A0A0M2NE25</accession>
<dbReference type="InterPro" id="IPR023813">
    <property type="entry name" value="HsmA-like"/>
</dbReference>
<dbReference type="STRING" id="270498.CHK_2030"/>
<sequence length="131" mass="14308">MDIKLVFAIITITLALVFYTIGVFGERKAGTLQKKHLVTFWCGLAFDTTGTTIMSFIASAKTVQLSTTASLLHGVTGVAAIALMLFHAIWATCVLVRGNERQRASFHKFSIVVWAVWLVPYVLGMIVGMSV</sequence>
<feature type="transmembrane region" description="Helical" evidence="1">
    <location>
        <begin position="71"/>
        <end position="97"/>
    </location>
</feature>
<keyword evidence="1" id="KW-0472">Membrane</keyword>
<evidence type="ECO:0000313" key="3">
    <source>
        <dbReference type="Proteomes" id="UP000034076"/>
    </source>
</evidence>
<dbReference type="PATRIC" id="fig|270498.16.peg.2982"/>
<dbReference type="EMBL" id="LAYJ01000111">
    <property type="protein sequence ID" value="KKI50438.1"/>
    <property type="molecule type" value="Genomic_DNA"/>
</dbReference>
<evidence type="ECO:0000313" key="2">
    <source>
        <dbReference type="EMBL" id="KKI50438.1"/>
    </source>
</evidence>
<keyword evidence="3" id="KW-1185">Reference proteome</keyword>